<dbReference type="SUPFAM" id="SSF52218">
    <property type="entry name" value="Flavoproteins"/>
    <property type="match status" value="1"/>
</dbReference>
<dbReference type="EC" id="1.6.5.-" evidence="6"/>
<comment type="catalytic activity">
    <reaction evidence="5">
        <text>N,N-dimethyl-1,4-phenylenediamine + anthranilate + 2 NAD(+) = 2-(4-dimethylaminophenyl)diazenylbenzoate + 2 NADH + 2 H(+)</text>
        <dbReference type="Rhea" id="RHEA:55872"/>
        <dbReference type="ChEBI" id="CHEBI:15378"/>
        <dbReference type="ChEBI" id="CHEBI:15783"/>
        <dbReference type="ChEBI" id="CHEBI:16567"/>
        <dbReference type="ChEBI" id="CHEBI:57540"/>
        <dbReference type="ChEBI" id="CHEBI:57945"/>
        <dbReference type="ChEBI" id="CHEBI:71579"/>
        <dbReference type="EC" id="1.7.1.17"/>
    </reaction>
    <physiologicalReaction direction="right-to-left" evidence="5">
        <dbReference type="Rhea" id="RHEA:55874"/>
    </physiologicalReaction>
</comment>
<comment type="function">
    <text evidence="6">Quinone reductase that provides resistance to thiol-specific stress caused by electrophilic quinones.</text>
</comment>
<evidence type="ECO:0000256" key="2">
    <source>
        <dbReference type="ARBA" id="ARBA00022643"/>
    </source>
</evidence>
<protein>
    <recommendedName>
        <fullName evidence="6">FMN dependent NADH:quinone oxidoreductase</fullName>
        <ecNumber evidence="6">1.6.5.-</ecNumber>
    </recommendedName>
    <alternativeName>
        <fullName evidence="6">Azo-dye reductase</fullName>
    </alternativeName>
    <alternativeName>
        <fullName evidence="6">FMN-dependent NADH-azo compound oxidoreductase</fullName>
    </alternativeName>
    <alternativeName>
        <fullName evidence="6">FMN-dependent NADH-azoreductase</fullName>
        <ecNumber evidence="6">1.7.1.17</ecNumber>
    </alternativeName>
</protein>
<keyword evidence="3 6" id="KW-0560">Oxidoreductase</keyword>
<dbReference type="AlphaFoldDB" id="A0A239GT06"/>
<dbReference type="OrthoDB" id="9805013at2"/>
<dbReference type="GO" id="GO:0016652">
    <property type="term" value="F:oxidoreductase activity, acting on NAD(P)H as acceptor"/>
    <property type="evidence" value="ECO:0007669"/>
    <property type="project" value="UniProtKB-UniRule"/>
</dbReference>
<comment type="catalytic activity">
    <reaction evidence="6">
        <text>2 a quinone + NADH + H(+) = 2 a 1,4-benzosemiquinone + NAD(+)</text>
        <dbReference type="Rhea" id="RHEA:65952"/>
        <dbReference type="ChEBI" id="CHEBI:15378"/>
        <dbReference type="ChEBI" id="CHEBI:57540"/>
        <dbReference type="ChEBI" id="CHEBI:57945"/>
        <dbReference type="ChEBI" id="CHEBI:132124"/>
        <dbReference type="ChEBI" id="CHEBI:134225"/>
    </reaction>
</comment>
<proteinExistence type="inferred from homology"/>
<dbReference type="EC" id="1.7.1.17" evidence="6"/>
<reference evidence="9" key="1">
    <citation type="submission" date="2017-06" db="EMBL/GenBank/DDBJ databases">
        <authorList>
            <person name="Varghese N."/>
            <person name="Submissions S."/>
        </authorList>
    </citation>
    <scope>NUCLEOTIDE SEQUENCE [LARGE SCALE GENOMIC DNA]</scope>
    <source>
        <strain evidence="9">JCM 23211</strain>
    </source>
</reference>
<keyword evidence="9" id="KW-1185">Reference proteome</keyword>
<evidence type="ECO:0000256" key="6">
    <source>
        <dbReference type="HAMAP-Rule" id="MF_01216"/>
    </source>
</evidence>
<keyword evidence="1 6" id="KW-0285">Flavoprotein</keyword>
<evidence type="ECO:0000313" key="9">
    <source>
        <dbReference type="Proteomes" id="UP000198327"/>
    </source>
</evidence>
<keyword evidence="4 6" id="KW-0520">NAD</keyword>
<dbReference type="InterPro" id="IPR003680">
    <property type="entry name" value="Flavodoxin_fold"/>
</dbReference>
<dbReference type="RefSeq" id="WP_089245413.1">
    <property type="nucleotide sequence ID" value="NZ_FZOW01000004.1"/>
</dbReference>
<dbReference type="EMBL" id="FZOW01000004">
    <property type="protein sequence ID" value="SNS72356.1"/>
    <property type="molecule type" value="Genomic_DNA"/>
</dbReference>
<evidence type="ECO:0000256" key="5">
    <source>
        <dbReference type="ARBA" id="ARBA00048542"/>
    </source>
</evidence>
<comment type="similarity">
    <text evidence="6">Belongs to the azoreductase type 1 family.</text>
</comment>
<evidence type="ECO:0000256" key="4">
    <source>
        <dbReference type="ARBA" id="ARBA00023027"/>
    </source>
</evidence>
<dbReference type="PANTHER" id="PTHR43741">
    <property type="entry name" value="FMN-DEPENDENT NADH-AZOREDUCTASE 1"/>
    <property type="match status" value="1"/>
</dbReference>
<feature type="binding site" evidence="6">
    <location>
        <position position="10"/>
    </location>
    <ligand>
        <name>FMN</name>
        <dbReference type="ChEBI" id="CHEBI:58210"/>
    </ligand>
</feature>
<dbReference type="Gene3D" id="3.40.50.360">
    <property type="match status" value="1"/>
</dbReference>
<evidence type="ECO:0000256" key="3">
    <source>
        <dbReference type="ARBA" id="ARBA00023002"/>
    </source>
</evidence>
<dbReference type="GO" id="GO:0016655">
    <property type="term" value="F:oxidoreductase activity, acting on NAD(P)H, quinone or similar compound as acceptor"/>
    <property type="evidence" value="ECO:0007669"/>
    <property type="project" value="InterPro"/>
</dbReference>
<feature type="binding site" evidence="6">
    <location>
        <begin position="16"/>
        <end position="18"/>
    </location>
    <ligand>
        <name>FMN</name>
        <dbReference type="ChEBI" id="CHEBI:58210"/>
    </ligand>
</feature>
<evidence type="ECO:0000259" key="7">
    <source>
        <dbReference type="Pfam" id="PF02525"/>
    </source>
</evidence>
<dbReference type="InterPro" id="IPR029039">
    <property type="entry name" value="Flavoprotein-like_sf"/>
</dbReference>
<dbReference type="HAMAP" id="MF_01216">
    <property type="entry name" value="Azoreductase_type1"/>
    <property type="match status" value="1"/>
</dbReference>
<gene>
    <name evidence="6" type="primary">azoR</name>
    <name evidence="8" type="ORF">SAMN05421642_104393</name>
</gene>
<comment type="function">
    <text evidence="6">Also exhibits azoreductase activity. Catalyzes the reductive cleavage of the azo bond in aromatic azo compounds to the corresponding amines.</text>
</comment>
<evidence type="ECO:0000313" key="8">
    <source>
        <dbReference type="EMBL" id="SNS72356.1"/>
    </source>
</evidence>
<dbReference type="Proteomes" id="UP000198327">
    <property type="component" value="Unassembled WGS sequence"/>
</dbReference>
<dbReference type="GO" id="GO:0009055">
    <property type="term" value="F:electron transfer activity"/>
    <property type="evidence" value="ECO:0007669"/>
    <property type="project" value="UniProtKB-UniRule"/>
</dbReference>
<dbReference type="InterPro" id="IPR023048">
    <property type="entry name" value="NADH:quinone_OxRdtase_FMN_depd"/>
</dbReference>
<dbReference type="PANTHER" id="PTHR43741:SF4">
    <property type="entry name" value="FMN-DEPENDENT NADH:QUINONE OXIDOREDUCTASE"/>
    <property type="match status" value="1"/>
</dbReference>
<dbReference type="GO" id="GO:0010181">
    <property type="term" value="F:FMN binding"/>
    <property type="evidence" value="ECO:0007669"/>
    <property type="project" value="UniProtKB-UniRule"/>
</dbReference>
<evidence type="ECO:0000256" key="1">
    <source>
        <dbReference type="ARBA" id="ARBA00022630"/>
    </source>
</evidence>
<comment type="cofactor">
    <cofactor evidence="6">
        <name>FMN</name>
        <dbReference type="ChEBI" id="CHEBI:58210"/>
    </cofactor>
    <text evidence="6">Binds 1 FMN per subunit.</text>
</comment>
<dbReference type="InterPro" id="IPR050104">
    <property type="entry name" value="FMN-dep_NADH:Q_OxRdtase_AzoR1"/>
</dbReference>
<keyword evidence="2 6" id="KW-0288">FMN</keyword>
<dbReference type="Pfam" id="PF02525">
    <property type="entry name" value="Flavodoxin_2"/>
    <property type="match status" value="1"/>
</dbReference>
<comment type="caution">
    <text evidence="6">Lacks conserved residue(s) required for the propagation of feature annotation.</text>
</comment>
<comment type="subunit">
    <text evidence="6">Homodimer.</text>
</comment>
<accession>A0A239GT06</accession>
<name>A0A239GT06_9NOCA</name>
<sequence>MPQLLHLDSSADLHNSVSRAVTAHFSDVWHSIGPDHSVIYRDLHRDALPHLPTSALHWAPHLRTTDEVAPPEAEALQKELIDEVVSADVVVIGAPMYNWSVPSTLKAWIDYIHVPGITVPFDAPTRPLEGKNVVVVSSRGNQYGPGTPDEGADHTVPQLQQVLGTALGMQVHVVLADLTLASRVPAMNPLIPQAEASLDAARSAVGDLAATLGRGLG</sequence>
<feature type="domain" description="Flavodoxin-like fold" evidence="7">
    <location>
        <begin position="4"/>
        <end position="174"/>
    </location>
</feature>
<organism evidence="8 9">
    <name type="scientific">Rhodococcoides kyotonense</name>
    <dbReference type="NCBI Taxonomy" id="398843"/>
    <lineage>
        <taxon>Bacteria</taxon>
        <taxon>Bacillati</taxon>
        <taxon>Actinomycetota</taxon>
        <taxon>Actinomycetes</taxon>
        <taxon>Mycobacteriales</taxon>
        <taxon>Nocardiaceae</taxon>
        <taxon>Rhodococcoides</taxon>
    </lineage>
</organism>
<dbReference type="STRING" id="398843.A3K89_18845"/>